<keyword evidence="1" id="KW-0812">Transmembrane</keyword>
<comment type="caution">
    <text evidence="2">The sequence shown here is derived from an EMBL/GenBank/DDBJ whole genome shotgun (WGS) entry which is preliminary data.</text>
</comment>
<reference evidence="2" key="1">
    <citation type="journal article" date="2020" name="Fungal Divers.">
        <title>Resolving the Mortierellaceae phylogeny through synthesis of multi-gene phylogenetics and phylogenomics.</title>
        <authorList>
            <person name="Vandepol N."/>
            <person name="Liber J."/>
            <person name="Desiro A."/>
            <person name="Na H."/>
            <person name="Kennedy M."/>
            <person name="Barry K."/>
            <person name="Grigoriev I.V."/>
            <person name="Miller A.N."/>
            <person name="O'Donnell K."/>
            <person name="Stajich J.E."/>
            <person name="Bonito G."/>
        </authorList>
    </citation>
    <scope>NUCLEOTIDE SEQUENCE</scope>
    <source>
        <strain evidence="2">NVP60</strain>
    </source>
</reference>
<keyword evidence="1" id="KW-0472">Membrane</keyword>
<dbReference type="Proteomes" id="UP000823405">
    <property type="component" value="Unassembled WGS sequence"/>
</dbReference>
<proteinExistence type="predicted"/>
<gene>
    <name evidence="2" type="ORF">BGZ97_003755</name>
</gene>
<protein>
    <submittedName>
        <fullName evidence="2">Uncharacterized protein</fullName>
    </submittedName>
</protein>
<name>A0A9P6RFI5_9FUNG</name>
<evidence type="ECO:0000313" key="3">
    <source>
        <dbReference type="Proteomes" id="UP000823405"/>
    </source>
</evidence>
<dbReference type="AlphaFoldDB" id="A0A9P6RFI5"/>
<keyword evidence="3" id="KW-1185">Reference proteome</keyword>
<evidence type="ECO:0000256" key="1">
    <source>
        <dbReference type="SAM" id="Phobius"/>
    </source>
</evidence>
<sequence length="191" mass="21153">MPALKVFQYRQISTLLSDVEPLGGSHSEIIRKAVDNILKLGLIVKTCDHHIISTNTLFGGIDVHAFLSTEAYRTALGINAPDVATVSAVGVLRGMCRYIAQLIPEENPTVNSQMIIDAHNLFMTNFNVFTAEVENEKIQQEIKLDAFKSDYVNKKQLEITIRNTYITLAGMIVTALLTVANIIVNVVTHKK</sequence>
<keyword evidence="1" id="KW-1133">Transmembrane helix</keyword>
<dbReference type="EMBL" id="JAAAIN010000190">
    <property type="protein sequence ID" value="KAG0318456.1"/>
    <property type="molecule type" value="Genomic_DNA"/>
</dbReference>
<feature type="transmembrane region" description="Helical" evidence="1">
    <location>
        <begin position="165"/>
        <end position="187"/>
    </location>
</feature>
<evidence type="ECO:0000313" key="2">
    <source>
        <dbReference type="EMBL" id="KAG0318456.1"/>
    </source>
</evidence>
<accession>A0A9P6RFI5</accession>
<dbReference type="OrthoDB" id="2430433at2759"/>
<organism evidence="2 3">
    <name type="scientific">Linnemannia gamsii</name>
    <dbReference type="NCBI Taxonomy" id="64522"/>
    <lineage>
        <taxon>Eukaryota</taxon>
        <taxon>Fungi</taxon>
        <taxon>Fungi incertae sedis</taxon>
        <taxon>Mucoromycota</taxon>
        <taxon>Mortierellomycotina</taxon>
        <taxon>Mortierellomycetes</taxon>
        <taxon>Mortierellales</taxon>
        <taxon>Mortierellaceae</taxon>
        <taxon>Linnemannia</taxon>
    </lineage>
</organism>